<accession>A0A9W8IJU8</accession>
<evidence type="ECO:0000256" key="8">
    <source>
        <dbReference type="ARBA" id="ARBA00022777"/>
    </source>
</evidence>
<dbReference type="GO" id="GO:0005737">
    <property type="term" value="C:cytoplasm"/>
    <property type="evidence" value="ECO:0007669"/>
    <property type="project" value="UniProtKB-SubCell"/>
</dbReference>
<feature type="compositionally biased region" description="Low complexity" evidence="13">
    <location>
        <begin position="615"/>
        <end position="639"/>
    </location>
</feature>
<dbReference type="InterPro" id="IPR008271">
    <property type="entry name" value="Ser/Thr_kinase_AS"/>
</dbReference>
<feature type="compositionally biased region" description="Low complexity" evidence="13">
    <location>
        <begin position="576"/>
        <end position="585"/>
    </location>
</feature>
<dbReference type="SUPFAM" id="SSF56112">
    <property type="entry name" value="Protein kinase-like (PK-like)"/>
    <property type="match status" value="1"/>
</dbReference>
<dbReference type="PROSITE" id="PS50011">
    <property type="entry name" value="PROTEIN_KINASE_DOM"/>
    <property type="match status" value="1"/>
</dbReference>
<keyword evidence="17" id="KW-1185">Reference proteome</keyword>
<evidence type="ECO:0000256" key="6">
    <source>
        <dbReference type="ARBA" id="ARBA00022679"/>
    </source>
</evidence>
<dbReference type="Proteomes" id="UP001140074">
    <property type="component" value="Unassembled WGS sequence"/>
</dbReference>
<dbReference type="EMBL" id="JANBUY010000050">
    <property type="protein sequence ID" value="KAJ2865869.1"/>
    <property type="molecule type" value="Genomic_DNA"/>
</dbReference>
<dbReference type="SMART" id="SM00285">
    <property type="entry name" value="PBD"/>
    <property type="match status" value="1"/>
</dbReference>
<feature type="compositionally biased region" description="Low complexity" evidence="13">
    <location>
        <begin position="372"/>
        <end position="384"/>
    </location>
</feature>
<dbReference type="PROSITE" id="PS00107">
    <property type="entry name" value="PROTEIN_KINASE_ATP"/>
    <property type="match status" value="1"/>
</dbReference>
<dbReference type="Gene3D" id="3.90.810.10">
    <property type="entry name" value="CRIB domain"/>
    <property type="match status" value="1"/>
</dbReference>
<evidence type="ECO:0000313" key="16">
    <source>
        <dbReference type="EMBL" id="KAJ2865869.1"/>
    </source>
</evidence>
<dbReference type="InterPro" id="IPR017441">
    <property type="entry name" value="Protein_kinase_ATP_BS"/>
</dbReference>
<reference evidence="16" key="1">
    <citation type="submission" date="2022-07" db="EMBL/GenBank/DDBJ databases">
        <title>Phylogenomic reconstructions and comparative analyses of Kickxellomycotina fungi.</title>
        <authorList>
            <person name="Reynolds N.K."/>
            <person name="Stajich J.E."/>
            <person name="Barry K."/>
            <person name="Grigoriev I.V."/>
            <person name="Crous P."/>
            <person name="Smith M.E."/>
        </authorList>
    </citation>
    <scope>NUCLEOTIDE SEQUENCE</scope>
    <source>
        <strain evidence="16">RSA 476</strain>
    </source>
</reference>
<dbReference type="InterPro" id="IPR011009">
    <property type="entry name" value="Kinase-like_dom_sf"/>
</dbReference>
<protein>
    <recommendedName>
        <fullName evidence="3">non-specific serine/threonine protein kinase</fullName>
        <ecNumber evidence="3">2.7.11.1</ecNumber>
    </recommendedName>
</protein>
<evidence type="ECO:0000313" key="17">
    <source>
        <dbReference type="Proteomes" id="UP001140074"/>
    </source>
</evidence>
<feature type="compositionally biased region" description="Polar residues" evidence="13">
    <location>
        <begin position="280"/>
        <end position="289"/>
    </location>
</feature>
<feature type="binding site" evidence="12">
    <location>
        <position position="700"/>
    </location>
    <ligand>
        <name>ATP</name>
        <dbReference type="ChEBI" id="CHEBI:30616"/>
    </ligand>
</feature>
<dbReference type="InterPro" id="IPR000719">
    <property type="entry name" value="Prot_kinase_dom"/>
</dbReference>
<feature type="compositionally biased region" description="Low complexity" evidence="13">
    <location>
        <begin position="74"/>
        <end position="85"/>
    </location>
</feature>
<evidence type="ECO:0000256" key="10">
    <source>
        <dbReference type="ARBA" id="ARBA00047899"/>
    </source>
</evidence>
<comment type="catalytic activity">
    <reaction evidence="11">
        <text>L-seryl-[protein] + ATP = O-phospho-L-seryl-[protein] + ADP + H(+)</text>
        <dbReference type="Rhea" id="RHEA:17989"/>
        <dbReference type="Rhea" id="RHEA-COMP:9863"/>
        <dbReference type="Rhea" id="RHEA-COMP:11604"/>
        <dbReference type="ChEBI" id="CHEBI:15378"/>
        <dbReference type="ChEBI" id="CHEBI:29999"/>
        <dbReference type="ChEBI" id="CHEBI:30616"/>
        <dbReference type="ChEBI" id="CHEBI:83421"/>
        <dbReference type="ChEBI" id="CHEBI:456216"/>
        <dbReference type="EC" id="2.7.11.1"/>
    </reaction>
</comment>
<comment type="catalytic activity">
    <reaction evidence="10">
        <text>L-threonyl-[protein] + ATP = O-phospho-L-threonyl-[protein] + ADP + H(+)</text>
        <dbReference type="Rhea" id="RHEA:46608"/>
        <dbReference type="Rhea" id="RHEA-COMP:11060"/>
        <dbReference type="Rhea" id="RHEA-COMP:11605"/>
        <dbReference type="ChEBI" id="CHEBI:15378"/>
        <dbReference type="ChEBI" id="CHEBI:30013"/>
        <dbReference type="ChEBI" id="CHEBI:30616"/>
        <dbReference type="ChEBI" id="CHEBI:61977"/>
        <dbReference type="ChEBI" id="CHEBI:456216"/>
        <dbReference type="EC" id="2.7.11.1"/>
    </reaction>
</comment>
<feature type="compositionally biased region" description="Low complexity" evidence="13">
    <location>
        <begin position="447"/>
        <end position="475"/>
    </location>
</feature>
<dbReference type="InterPro" id="IPR000095">
    <property type="entry name" value="CRIB_dom"/>
</dbReference>
<feature type="compositionally biased region" description="Low complexity" evidence="13">
    <location>
        <begin position="487"/>
        <end position="500"/>
    </location>
</feature>
<dbReference type="InterPro" id="IPR051931">
    <property type="entry name" value="PAK3-like"/>
</dbReference>
<feature type="domain" description="CRIB" evidence="15">
    <location>
        <begin position="206"/>
        <end position="219"/>
    </location>
</feature>
<evidence type="ECO:0000256" key="3">
    <source>
        <dbReference type="ARBA" id="ARBA00012513"/>
    </source>
</evidence>
<dbReference type="Gene3D" id="3.30.200.20">
    <property type="entry name" value="Phosphorylase Kinase, domain 1"/>
    <property type="match status" value="1"/>
</dbReference>
<dbReference type="Pfam" id="PF00786">
    <property type="entry name" value="PBD"/>
    <property type="match status" value="1"/>
</dbReference>
<evidence type="ECO:0000256" key="12">
    <source>
        <dbReference type="PROSITE-ProRule" id="PRU10141"/>
    </source>
</evidence>
<dbReference type="Gene3D" id="1.10.510.10">
    <property type="entry name" value="Transferase(Phosphotransferase) domain 1"/>
    <property type="match status" value="1"/>
</dbReference>
<dbReference type="GO" id="GO:0005524">
    <property type="term" value="F:ATP binding"/>
    <property type="evidence" value="ECO:0007669"/>
    <property type="project" value="UniProtKB-UniRule"/>
</dbReference>
<feature type="compositionally biased region" description="Polar residues" evidence="13">
    <location>
        <begin position="542"/>
        <end position="555"/>
    </location>
</feature>
<feature type="domain" description="Protein kinase" evidence="14">
    <location>
        <begin position="671"/>
        <end position="922"/>
    </location>
</feature>
<dbReference type="PROSITE" id="PS00108">
    <property type="entry name" value="PROTEIN_KINASE_ST"/>
    <property type="match status" value="1"/>
</dbReference>
<dbReference type="CDD" id="cd06614">
    <property type="entry name" value="STKc_PAK"/>
    <property type="match status" value="1"/>
</dbReference>
<keyword evidence="5" id="KW-0723">Serine/threonine-protein kinase</keyword>
<dbReference type="Pfam" id="PF00069">
    <property type="entry name" value="Pkinase"/>
    <property type="match status" value="1"/>
</dbReference>
<feature type="compositionally biased region" description="Polar residues" evidence="13">
    <location>
        <begin position="86"/>
        <end position="102"/>
    </location>
</feature>
<keyword evidence="7 12" id="KW-0547">Nucleotide-binding</keyword>
<evidence type="ECO:0000259" key="15">
    <source>
        <dbReference type="PROSITE" id="PS50108"/>
    </source>
</evidence>
<feature type="region of interest" description="Disordered" evidence="13">
    <location>
        <begin position="1"/>
        <end position="160"/>
    </location>
</feature>
<evidence type="ECO:0000256" key="5">
    <source>
        <dbReference type="ARBA" id="ARBA00022527"/>
    </source>
</evidence>
<evidence type="ECO:0000256" key="2">
    <source>
        <dbReference type="ARBA" id="ARBA00008874"/>
    </source>
</evidence>
<keyword evidence="6" id="KW-0808">Transferase</keyword>
<keyword evidence="4" id="KW-0963">Cytoplasm</keyword>
<dbReference type="FunFam" id="1.10.510.10:FF:000011">
    <property type="entry name" value="Non-specific serine/threonine protein kinase"/>
    <property type="match status" value="1"/>
</dbReference>
<proteinExistence type="inferred from homology"/>
<dbReference type="FunFam" id="3.30.200.20:FF:000385">
    <property type="entry name" value="Non-specific serine/threonine protein kinase"/>
    <property type="match status" value="1"/>
</dbReference>
<dbReference type="SMART" id="SM00220">
    <property type="entry name" value="S_TKc"/>
    <property type="match status" value="1"/>
</dbReference>
<dbReference type="GO" id="GO:0030447">
    <property type="term" value="P:filamentous growth"/>
    <property type="evidence" value="ECO:0007669"/>
    <property type="project" value="UniProtKB-ARBA"/>
</dbReference>
<feature type="compositionally biased region" description="Basic and acidic residues" evidence="13">
    <location>
        <begin position="415"/>
        <end position="425"/>
    </location>
</feature>
<keyword evidence="8" id="KW-0418">Kinase</keyword>
<evidence type="ECO:0000256" key="11">
    <source>
        <dbReference type="ARBA" id="ARBA00048679"/>
    </source>
</evidence>
<dbReference type="PANTHER" id="PTHR45832:SF22">
    <property type="entry name" value="SERINE_THREONINE-PROTEIN KINASE SAMKA-RELATED"/>
    <property type="match status" value="1"/>
</dbReference>
<dbReference type="InterPro" id="IPR033923">
    <property type="entry name" value="PAK_BD"/>
</dbReference>
<dbReference type="InterPro" id="IPR036936">
    <property type="entry name" value="CRIB_dom_sf"/>
</dbReference>
<dbReference type="EC" id="2.7.11.1" evidence="3"/>
<evidence type="ECO:0000256" key="4">
    <source>
        <dbReference type="ARBA" id="ARBA00022490"/>
    </source>
</evidence>
<feature type="compositionally biased region" description="Acidic residues" evidence="13">
    <location>
        <begin position="29"/>
        <end position="43"/>
    </location>
</feature>
<gene>
    <name evidence="16" type="ORF">GGH94_001939</name>
</gene>
<dbReference type="AlphaFoldDB" id="A0A9W8IJU8"/>
<dbReference type="GO" id="GO:0004674">
    <property type="term" value="F:protein serine/threonine kinase activity"/>
    <property type="evidence" value="ECO:0007669"/>
    <property type="project" value="UniProtKB-KW"/>
</dbReference>
<feature type="compositionally biased region" description="Polar residues" evidence="13">
    <location>
        <begin position="353"/>
        <end position="371"/>
    </location>
</feature>
<evidence type="ECO:0000256" key="9">
    <source>
        <dbReference type="ARBA" id="ARBA00022840"/>
    </source>
</evidence>
<dbReference type="CDD" id="cd01093">
    <property type="entry name" value="CRIB_PAK_like"/>
    <property type="match status" value="1"/>
</dbReference>
<name>A0A9W8IJU8_9FUNG</name>
<dbReference type="PROSITE" id="PS50108">
    <property type="entry name" value="CRIB"/>
    <property type="match status" value="1"/>
</dbReference>
<organism evidence="16 17">
    <name type="scientific">Coemansia aciculifera</name>
    <dbReference type="NCBI Taxonomy" id="417176"/>
    <lineage>
        <taxon>Eukaryota</taxon>
        <taxon>Fungi</taxon>
        <taxon>Fungi incertae sedis</taxon>
        <taxon>Zoopagomycota</taxon>
        <taxon>Kickxellomycotina</taxon>
        <taxon>Kickxellomycetes</taxon>
        <taxon>Kickxellales</taxon>
        <taxon>Kickxellaceae</taxon>
        <taxon>Coemansia</taxon>
    </lineage>
</organism>
<evidence type="ECO:0000256" key="13">
    <source>
        <dbReference type="SAM" id="MobiDB-lite"/>
    </source>
</evidence>
<comment type="similarity">
    <text evidence="2">Belongs to the protein kinase superfamily. STE Ser/Thr protein kinase family. STE20 subfamily.</text>
</comment>
<evidence type="ECO:0000259" key="14">
    <source>
        <dbReference type="PROSITE" id="PS50011"/>
    </source>
</evidence>
<evidence type="ECO:0000256" key="1">
    <source>
        <dbReference type="ARBA" id="ARBA00004496"/>
    </source>
</evidence>
<feature type="region of interest" description="Disordered" evidence="13">
    <location>
        <begin position="280"/>
        <end position="653"/>
    </location>
</feature>
<feature type="compositionally biased region" description="Polar residues" evidence="13">
    <location>
        <begin position="126"/>
        <end position="147"/>
    </location>
</feature>
<sequence>MNDGHTYGHGHGHGQQLPASSSHHRLSDYQDDMYDEHDDDLDYAEPLPAPGRQETPDAFIPRRSAPAPPRSKHSATASQVSAASAGPSTITAYSNGSSNNGVPQPKDSRNMVPARMAPPPPKKTGNGPQNAAATLQRSKTTGGSTLPTRKYSDGRPLNSTYLGQLEPIQVDANQNNKTFKGAVNKLFSSMFGKDSDSLSGESRSEISAPYNPIHLTHVGFNNETGEFTGLPREWSIMLREAGISKQDQEANPQAVVEVMRFYQENTKHQDDMVWQKMASLEQQQQQGSPASDAGRQQQQQQQGMYGHAEPRRGSPPPQLPQIGEHVVHKKPSNINTTSYARREEQNSSSSSSQVDQYSPQYQGSHSRGQSSAPAAAAAAAVAHAPYRSHQHTNSDGSRQQPQQQQPTSTMNKLQHAFDEDAEQTRYRQPQRSTTTKGHYGAQPKTHGAQPAPGPAAAYQQQQSAVSTPSAQSSSSGLKKQPSFNVLQQQVQQQQQMQDQQHALKRGATLPSNHRDNQQMQQPYPGMPAQGAQQPMHHGVHPSASSSGLKKQPSNHQIKRGPGPPANPYGQPPPQQQPQVQQAMYQSKPAVSQPMQQQQPQAGVQRHKTMPKASTQQPQMQPQQLQPTSNNGAAAAGAVPRPRPRQQHQPSTDEVVDRLKQICNPNDPMLLYRNFVKIGQGASGGVYTAQPVGSPNIVAIKQMNLEKQPKKDLIINEILVMRESKHKNIVNFIDSFLHRGDLWVVMEYMEGGSLTDVVTNNLMTEGQIATVCRETLEGLEHLHAKGVIHRDIKSDNVLLSMNGDIKLTDFGFCAQLTESMAKRTTMVGTPYWMSPEVVMRKEYGPKVDVWSLGIMAIEMVEGEPPYLNENPLRALYLIATTGTPKIQNPETLSPIFRDFLGQALEVKAEKRPDATELLRHPFLQKAEPLRSLAPLIRAARESIRTAPH</sequence>
<keyword evidence="9 12" id="KW-0067">ATP-binding</keyword>
<comment type="subcellular location">
    <subcellularLocation>
        <location evidence="1">Cytoplasm</location>
    </subcellularLocation>
</comment>
<dbReference type="PANTHER" id="PTHR45832">
    <property type="entry name" value="SERINE/THREONINE-PROTEIN KINASE SAMKA-RELATED-RELATED"/>
    <property type="match status" value="1"/>
</dbReference>
<comment type="caution">
    <text evidence="16">The sequence shown here is derived from an EMBL/GenBank/DDBJ whole genome shotgun (WGS) entry which is preliminary data.</text>
</comment>
<feature type="compositionally biased region" description="Polar residues" evidence="13">
    <location>
        <begin position="426"/>
        <end position="436"/>
    </location>
</feature>
<evidence type="ECO:0000256" key="7">
    <source>
        <dbReference type="ARBA" id="ARBA00022741"/>
    </source>
</evidence>
<feature type="compositionally biased region" description="Pro residues" evidence="13">
    <location>
        <begin position="561"/>
        <end position="575"/>
    </location>
</feature>